<proteinExistence type="predicted"/>
<evidence type="ECO:0000313" key="4">
    <source>
        <dbReference type="EMBL" id="XBS19114.1"/>
    </source>
</evidence>
<protein>
    <submittedName>
        <fullName evidence="4">CBS domain-containing protein</fullName>
    </submittedName>
</protein>
<organism evidence="4 5">
    <name type="scientific">Methylomarinum roseum</name>
    <dbReference type="NCBI Taxonomy" id="3067653"/>
    <lineage>
        <taxon>Bacteria</taxon>
        <taxon>Pseudomonadati</taxon>
        <taxon>Pseudomonadota</taxon>
        <taxon>Gammaproteobacteria</taxon>
        <taxon>Methylococcales</taxon>
        <taxon>Methylococcaceae</taxon>
        <taxon>Methylomarinum</taxon>
    </lineage>
</organism>
<evidence type="ECO:0000256" key="2">
    <source>
        <dbReference type="PROSITE-ProRule" id="PRU00703"/>
    </source>
</evidence>
<feature type="domain" description="CBS" evidence="3">
    <location>
        <begin position="11"/>
        <end position="70"/>
    </location>
</feature>
<dbReference type="SUPFAM" id="SSF54631">
    <property type="entry name" value="CBS-domain pair"/>
    <property type="match status" value="1"/>
</dbReference>
<dbReference type="RefSeq" id="WP_349431132.1">
    <property type="nucleotide sequence ID" value="NZ_CP157743.1"/>
</dbReference>
<dbReference type="CDD" id="cd04629">
    <property type="entry name" value="CBS_pair_bac"/>
    <property type="match status" value="1"/>
</dbReference>
<accession>A0AAU7NQ59</accession>
<evidence type="ECO:0000313" key="5">
    <source>
        <dbReference type="Proteomes" id="UP001225378"/>
    </source>
</evidence>
<feature type="domain" description="CBS" evidence="3">
    <location>
        <begin position="78"/>
        <end position="131"/>
    </location>
</feature>
<dbReference type="InterPro" id="IPR051257">
    <property type="entry name" value="Diverse_CBS-Domain"/>
</dbReference>
<evidence type="ECO:0000259" key="3">
    <source>
        <dbReference type="PROSITE" id="PS51371"/>
    </source>
</evidence>
<dbReference type="Proteomes" id="UP001225378">
    <property type="component" value="Chromosome"/>
</dbReference>
<evidence type="ECO:0000256" key="1">
    <source>
        <dbReference type="ARBA" id="ARBA00023122"/>
    </source>
</evidence>
<dbReference type="EMBL" id="CP157743">
    <property type="protein sequence ID" value="XBS19114.1"/>
    <property type="molecule type" value="Genomic_DNA"/>
</dbReference>
<dbReference type="SMART" id="SM00116">
    <property type="entry name" value="CBS"/>
    <property type="match status" value="2"/>
</dbReference>
<dbReference type="Pfam" id="PF00571">
    <property type="entry name" value="CBS"/>
    <property type="match status" value="2"/>
</dbReference>
<reference evidence="4 5" key="1">
    <citation type="journal article" date="2024" name="Microbiology">
        <title>Methylomarinum rosea sp. nov., a novel halophilic methanotrophic bacterium from the hypersaline Lake Elton.</title>
        <authorList>
            <person name="Suleimanov R.Z."/>
            <person name="Oshkin I.Y."/>
            <person name="Danilova O.V."/>
            <person name="Suzina N.E."/>
            <person name="Dedysh S.N."/>
        </authorList>
    </citation>
    <scope>NUCLEOTIDE SEQUENCE [LARGE SCALE GENOMIC DNA]</scope>
    <source>
        <strain evidence="4 5">Ch1-1</strain>
    </source>
</reference>
<keyword evidence="5" id="KW-1185">Reference proteome</keyword>
<dbReference type="InterPro" id="IPR046342">
    <property type="entry name" value="CBS_dom_sf"/>
</dbReference>
<dbReference type="Gene3D" id="3.10.580.10">
    <property type="entry name" value="CBS-domain"/>
    <property type="match status" value="1"/>
</dbReference>
<dbReference type="KEGG" id="mech:Q9L42_012120"/>
<dbReference type="PROSITE" id="PS51371">
    <property type="entry name" value="CBS"/>
    <property type="match status" value="2"/>
</dbReference>
<sequence length="131" mass="14283">MLAKITIAEYMTKHVFTVKKETSVLQAITSLLAHKVTCAPVVDEHGKLVGMFSEKDSMKVVLNCAYNQGMSGKVGEFMTKEILTVNADDSVVDLAERFKDSSVRSFPVCEDGALIGIVSRTDVLKALISIK</sequence>
<dbReference type="PANTHER" id="PTHR43080">
    <property type="entry name" value="CBS DOMAIN-CONTAINING PROTEIN CBSX3, MITOCHONDRIAL"/>
    <property type="match status" value="1"/>
</dbReference>
<dbReference type="InterPro" id="IPR000644">
    <property type="entry name" value="CBS_dom"/>
</dbReference>
<gene>
    <name evidence="4" type="ORF">Q9L42_012120</name>
</gene>
<dbReference type="PANTHER" id="PTHR43080:SF2">
    <property type="entry name" value="CBS DOMAIN-CONTAINING PROTEIN"/>
    <property type="match status" value="1"/>
</dbReference>
<dbReference type="InterPro" id="IPR044729">
    <property type="entry name" value="CBS_bac"/>
</dbReference>
<keyword evidence="1 2" id="KW-0129">CBS domain</keyword>
<dbReference type="AlphaFoldDB" id="A0AAU7NQ59"/>
<name>A0AAU7NQ59_9GAMM</name>